<evidence type="ECO:0000313" key="3">
    <source>
        <dbReference type="Proteomes" id="UP000249169"/>
    </source>
</evidence>
<name>A0A328C4W3_9DELT</name>
<dbReference type="Proteomes" id="UP000249169">
    <property type="component" value="Unassembled WGS sequence"/>
</dbReference>
<sequence>MNFDLLLLVVLLAFGAVIVAVVYQNVMRMRGLLASRTIWKSLGEKFNLAYDASLSEAREQLTGAHRACPLSITGQGDPLSDDYQIEVEVTLDPSLHPALVLVSEPPPGSGPFIESARVEGPAQAPELLSQADLRTAWDEAAARCQQLGVRDQRLRLLRTGPLSDEAELEALTELAVNLAITLEEVSKPFTSLLATGYPRALDAPEVQIGQMPIHGALRANAASPMRGDFFEKKAGFPVVGEWDRSGERRAVRDVPAPDERSPLATVTERSEQGEDGDLS</sequence>
<reference evidence="2 3" key="1">
    <citation type="submission" date="2018-05" db="EMBL/GenBank/DDBJ databases">
        <title>Lujinxingia marina gen. nov. sp. nov., a new facultative anaerobic member of the class Deltaproteobacteria, and proposal of Lujinxingaceae fam. nov.</title>
        <authorList>
            <person name="Li C.-M."/>
        </authorList>
    </citation>
    <scope>NUCLEOTIDE SEQUENCE [LARGE SCALE GENOMIC DNA]</scope>
    <source>
        <strain evidence="2 3">B210</strain>
    </source>
</reference>
<dbReference type="RefSeq" id="WP_111730428.1">
    <property type="nucleotide sequence ID" value="NZ_QHKO01000006.1"/>
</dbReference>
<comment type="caution">
    <text evidence="2">The sequence shown here is derived from an EMBL/GenBank/DDBJ whole genome shotgun (WGS) entry which is preliminary data.</text>
</comment>
<dbReference type="OrthoDB" id="5504619at2"/>
<proteinExistence type="predicted"/>
<protein>
    <submittedName>
        <fullName evidence="2">Uncharacterized protein</fullName>
    </submittedName>
</protein>
<feature type="region of interest" description="Disordered" evidence="1">
    <location>
        <begin position="245"/>
        <end position="279"/>
    </location>
</feature>
<dbReference type="AlphaFoldDB" id="A0A328C4W3"/>
<dbReference type="EMBL" id="QHKO01000006">
    <property type="protein sequence ID" value="RAL21140.1"/>
    <property type="molecule type" value="Genomic_DNA"/>
</dbReference>
<evidence type="ECO:0000313" key="2">
    <source>
        <dbReference type="EMBL" id="RAL21140.1"/>
    </source>
</evidence>
<keyword evidence="3" id="KW-1185">Reference proteome</keyword>
<gene>
    <name evidence="2" type="ORF">DL240_13480</name>
</gene>
<evidence type="ECO:0000256" key="1">
    <source>
        <dbReference type="SAM" id="MobiDB-lite"/>
    </source>
</evidence>
<organism evidence="2 3">
    <name type="scientific">Lujinxingia litoralis</name>
    <dbReference type="NCBI Taxonomy" id="2211119"/>
    <lineage>
        <taxon>Bacteria</taxon>
        <taxon>Deltaproteobacteria</taxon>
        <taxon>Bradymonadales</taxon>
        <taxon>Lujinxingiaceae</taxon>
        <taxon>Lujinxingia</taxon>
    </lineage>
</organism>
<accession>A0A328C4W3</accession>
<feature type="compositionally biased region" description="Basic and acidic residues" evidence="1">
    <location>
        <begin position="245"/>
        <end position="261"/>
    </location>
</feature>